<keyword evidence="5" id="KW-0802">TPR repeat</keyword>
<evidence type="ECO:0000256" key="2">
    <source>
        <dbReference type="ARBA" id="ARBA00005186"/>
    </source>
</evidence>
<evidence type="ECO:0000313" key="11">
    <source>
        <dbReference type="Proteomes" id="UP000294555"/>
    </source>
</evidence>
<dbReference type="Proteomes" id="UP000294555">
    <property type="component" value="Unassembled WGS sequence"/>
</dbReference>
<keyword evidence="11" id="KW-1185">Reference proteome</keyword>
<dbReference type="InterPro" id="IPR011990">
    <property type="entry name" value="TPR-like_helical_dom_sf"/>
</dbReference>
<dbReference type="InterPro" id="IPR003921">
    <property type="entry name" value="Cell_synth_C"/>
</dbReference>
<dbReference type="SUPFAM" id="SSF48452">
    <property type="entry name" value="TPR-like"/>
    <property type="match status" value="3"/>
</dbReference>
<dbReference type="PANTHER" id="PTHR45586:SF1">
    <property type="entry name" value="LIPOPOLYSACCHARIDE ASSEMBLY PROTEIN B"/>
    <property type="match status" value="1"/>
</dbReference>
<evidence type="ECO:0000259" key="9">
    <source>
        <dbReference type="Pfam" id="PF05420"/>
    </source>
</evidence>
<dbReference type="GO" id="GO:0006011">
    <property type="term" value="P:UDP-alpha-D-glucose metabolic process"/>
    <property type="evidence" value="ECO:0007669"/>
    <property type="project" value="InterPro"/>
</dbReference>
<dbReference type="UniPathway" id="UPA00694"/>
<dbReference type="PANTHER" id="PTHR45586">
    <property type="entry name" value="TPR REPEAT-CONTAINING PROTEIN PA4667"/>
    <property type="match status" value="1"/>
</dbReference>
<evidence type="ECO:0000256" key="8">
    <source>
        <dbReference type="SAM" id="SignalP"/>
    </source>
</evidence>
<dbReference type="RefSeq" id="WP_132923980.1">
    <property type="nucleotide sequence ID" value="NZ_SJOI01000001.1"/>
</dbReference>
<comment type="caution">
    <text evidence="10">The sequence shown here is derived from an EMBL/GenBank/DDBJ whole genome shotgun (WGS) entry which is preliminary data.</text>
</comment>
<keyword evidence="6" id="KW-0135">Cellulose biosynthesis</keyword>
<keyword evidence="4" id="KW-0677">Repeat</keyword>
<protein>
    <submittedName>
        <fullName evidence="10">Tfp pilus assembly protein PilF</fullName>
    </submittedName>
</protein>
<dbReference type="InterPro" id="IPR051012">
    <property type="entry name" value="CellSynth/LPSAsmb/PSIAsmb"/>
</dbReference>
<keyword evidence="3 8" id="KW-0732">Signal</keyword>
<proteinExistence type="predicted"/>
<reference evidence="10 11" key="1">
    <citation type="submission" date="2019-02" db="EMBL/GenBank/DDBJ databases">
        <title>Investigation of anaerobic lignin degradation for improved lignocellulosic biofuels.</title>
        <authorList>
            <person name="Deangelis K."/>
        </authorList>
    </citation>
    <scope>NUCLEOTIDE SEQUENCE [LARGE SCALE GENOMIC DNA]</scope>
    <source>
        <strain evidence="10 11">159R</strain>
    </source>
</reference>
<comment type="pathway">
    <text evidence="2">Glycan metabolism; bacterial cellulose biosynthesis.</text>
</comment>
<dbReference type="EMBL" id="SJOI01000001">
    <property type="protein sequence ID" value="TCL05259.1"/>
    <property type="molecule type" value="Genomic_DNA"/>
</dbReference>
<evidence type="ECO:0000256" key="7">
    <source>
        <dbReference type="SAM" id="MobiDB-lite"/>
    </source>
</evidence>
<evidence type="ECO:0000256" key="6">
    <source>
        <dbReference type="ARBA" id="ARBA00022916"/>
    </source>
</evidence>
<dbReference type="Pfam" id="PF05420">
    <property type="entry name" value="BCSC_C"/>
    <property type="match status" value="1"/>
</dbReference>
<feature type="signal peptide" evidence="8">
    <location>
        <begin position="1"/>
        <end position="29"/>
    </location>
</feature>
<feature type="chain" id="PRO_5020676623" evidence="8">
    <location>
        <begin position="30"/>
        <end position="1312"/>
    </location>
</feature>
<dbReference type="GO" id="GO:0019867">
    <property type="term" value="C:outer membrane"/>
    <property type="evidence" value="ECO:0007669"/>
    <property type="project" value="InterPro"/>
</dbReference>
<feature type="region of interest" description="Disordered" evidence="7">
    <location>
        <begin position="980"/>
        <end position="1035"/>
    </location>
</feature>
<evidence type="ECO:0000313" key="10">
    <source>
        <dbReference type="EMBL" id="TCL05259.1"/>
    </source>
</evidence>
<dbReference type="Gene3D" id="1.25.40.10">
    <property type="entry name" value="Tetratricopeptide repeat domain"/>
    <property type="match status" value="4"/>
</dbReference>
<evidence type="ECO:0000256" key="5">
    <source>
        <dbReference type="ARBA" id="ARBA00022803"/>
    </source>
</evidence>
<organism evidence="10 11">
    <name type="scientific">Sodalis ligni</name>
    <dbReference type="NCBI Taxonomy" id="2697027"/>
    <lineage>
        <taxon>Bacteria</taxon>
        <taxon>Pseudomonadati</taxon>
        <taxon>Pseudomonadota</taxon>
        <taxon>Gammaproteobacteria</taxon>
        <taxon>Enterobacterales</taxon>
        <taxon>Bruguierivoracaceae</taxon>
        <taxon>Sodalis</taxon>
    </lineage>
</organism>
<dbReference type="OrthoDB" id="174989at2"/>
<dbReference type="InterPro" id="IPR008410">
    <property type="entry name" value="BCSC_C"/>
</dbReference>
<sequence>MKQDKNKEFRTLCLVGLAGLSFFSAMATAAQNSPAINALLQQAAYWHDKAHNELAEESLQKILAVDSNNADALYLLALYALSSGQRAQAQQWRQRMEAVSPNDPRLQNLDNAKVMQAISPTQLANARQLAAQGNTARALESYRTLFQGNKPLDSLAVEYYETLSGVPASRPEAIAGLRDRLSQQPTDNAAKAALGRILTYDESSRREGIGLLMPLAAGNKQADSALRQALIWMAPKPEDKAVYDSYMQRHPDDAGVLTHFQQSVGGQEKGQGYTALNSGDLAAARSRFEAVLTTNPNDGDALAGLGYIAMRGGDFAAAENYLNQAVKQGGPNSAQWASLAKDAHFYGALNKAKGAVTSGDLNSALALSEPLAQEEGDKGTSAELFRADVQRRKNDLPGAEQTYRGLLAKDSQNTDAKLGLYYTLQQEHKGAEAQQLLQTIPADKRPKVYVGVNVDPLRQQAAQALQAGDPQRALNLLQQALQKQPSNIWVRLDMARILQKQGNSAQAESLMAAAGQRGAPADNLYAAALFASETKRWSVASQLLASIPQNRRNRAMRDLAASVSFNEQMSSAEAYMQQGNRTAALNTLHALAQTPPSAPSDVGNLAQDLMKLGDSATAVSLVRGNMRAGINGTLDDYAAQIGVLTQAGLNDEADAVLNNPKIVAGSTPAELSRIRQGSVIQQADDLRERGQYAAAYDKLIAAMQSDPQNVDLMLAMARLYQSGKMNEQAMRVYDFVLTKEPNNDDARTGAANAALAQGDIGRAKRLVAGMQGPRTVDRMILEARIAEAAGDHQQALALLRSAKGQVIGMSASGAGGAPVVGGLEIADNPFINKSTDAPTPRTASAYGTILPWQRSDTVTPLPLTGVAQTPIRAQTPAERTLKQINQLLDQEQDATSTWVEGDIGIRSRDGESGLSNLTEVKAPLMISGVPFDSSRLKLTVTPVSLDAGSTSGTSGNRFGTGALQQARMVEAATAAAATAAAANSTTSTTTTSTTTNADGTQSSTTTTTSSSTDSTTTVNPDDYVADSPGSQKATGTEVNLALSGDSYQADIGSTPLGQDLSTLVGGFQWSPSLTNFSKLTITAERRPVTDSLLAYVGSRDKISGDKWGQVTKNGGYIQYSYDDGDAGLYAGVGGYSYVGENVPRNTGITSSEGVYMRPYRDDNSELRTGVNITFMDYDKNLSYYSFGQGGYFSPQNYISVSLPVNYNQTYDDWNLNLGGSVGYQSYTQDKTAYFPGNSTLQSELEALVAAGYGTAAYYDAQSKNGVSYNVHANGSYKINPHVTVGGQVGYDTFGDYSESTALLYFKYLLGGN</sequence>
<evidence type="ECO:0000256" key="4">
    <source>
        <dbReference type="ARBA" id="ARBA00022737"/>
    </source>
</evidence>
<comment type="function">
    <text evidence="1">Required for maximal bacterial cellulose synthesis.</text>
</comment>
<dbReference type="GO" id="GO:0030244">
    <property type="term" value="P:cellulose biosynthetic process"/>
    <property type="evidence" value="ECO:0007669"/>
    <property type="project" value="UniProtKB-KW"/>
</dbReference>
<dbReference type="InterPro" id="IPR019734">
    <property type="entry name" value="TPR_rpt"/>
</dbReference>
<name>A0A4R1NEG7_9GAMM</name>
<dbReference type="PRINTS" id="PR01441">
    <property type="entry name" value="CELLSNTHASEC"/>
</dbReference>
<evidence type="ECO:0000256" key="3">
    <source>
        <dbReference type="ARBA" id="ARBA00022729"/>
    </source>
</evidence>
<gene>
    <name evidence="10" type="ORF">EZJ58_3433</name>
</gene>
<dbReference type="SMART" id="SM00028">
    <property type="entry name" value="TPR"/>
    <property type="match status" value="7"/>
</dbReference>
<feature type="compositionally biased region" description="Low complexity" evidence="7">
    <location>
        <begin position="980"/>
        <end position="1017"/>
    </location>
</feature>
<evidence type="ECO:0000256" key="1">
    <source>
        <dbReference type="ARBA" id="ARBA00003476"/>
    </source>
</evidence>
<accession>A0A4R1NEG7</accession>
<dbReference type="Pfam" id="PF14559">
    <property type="entry name" value="TPR_19"/>
    <property type="match status" value="3"/>
</dbReference>
<feature type="domain" description="Cellulose synthase operon C C-terminal" evidence="9">
    <location>
        <begin position="915"/>
        <end position="1309"/>
    </location>
</feature>